<evidence type="ECO:0000256" key="14">
    <source>
        <dbReference type="ARBA" id="ARBA00030198"/>
    </source>
</evidence>
<keyword evidence="10" id="KW-0560">Oxidoreductase</keyword>
<name>A0A506U0V0_9HYPH</name>
<evidence type="ECO:0000256" key="8">
    <source>
        <dbReference type="ARBA" id="ARBA00022982"/>
    </source>
</evidence>
<dbReference type="InterPro" id="IPR002429">
    <property type="entry name" value="CcO_II-like_C"/>
</dbReference>
<dbReference type="InterPro" id="IPR045187">
    <property type="entry name" value="CcO_II"/>
</dbReference>
<feature type="domain" description="Cytochrome oxidase subunit II transmembrane region profile" evidence="18">
    <location>
        <begin position="17"/>
        <end position="114"/>
    </location>
</feature>
<evidence type="ECO:0000256" key="1">
    <source>
        <dbReference type="ARBA" id="ARBA00004651"/>
    </source>
</evidence>
<keyword evidence="13" id="KW-0449">Lipoprotein</keyword>
<dbReference type="PANTHER" id="PTHR22888">
    <property type="entry name" value="CYTOCHROME C OXIDASE, SUBUNIT II"/>
    <property type="match status" value="1"/>
</dbReference>
<dbReference type="InterPro" id="IPR006333">
    <property type="entry name" value="Cyt_o_ubiquinol_oxidase_su2"/>
</dbReference>
<dbReference type="GO" id="GO:0042773">
    <property type="term" value="P:ATP synthesis coupled electron transport"/>
    <property type="evidence" value="ECO:0007669"/>
    <property type="project" value="TreeGrafter"/>
</dbReference>
<evidence type="ECO:0000259" key="18">
    <source>
        <dbReference type="PROSITE" id="PS50999"/>
    </source>
</evidence>
<dbReference type="GO" id="GO:0009486">
    <property type="term" value="F:cytochrome bo3 ubiquinol oxidase activity"/>
    <property type="evidence" value="ECO:0007669"/>
    <property type="project" value="InterPro"/>
</dbReference>
<feature type="region of interest" description="Disordered" evidence="15">
    <location>
        <begin position="296"/>
        <end position="401"/>
    </location>
</feature>
<dbReference type="PROSITE" id="PS50999">
    <property type="entry name" value="COX2_TM"/>
    <property type="match status" value="1"/>
</dbReference>
<dbReference type="PANTHER" id="PTHR22888:SF18">
    <property type="entry name" value="CYTOCHROME BO(3) UBIQUINOL OXIDASE SUBUNIT 2"/>
    <property type="match status" value="1"/>
</dbReference>
<feature type="compositionally biased region" description="Gly residues" evidence="15">
    <location>
        <begin position="371"/>
        <end position="391"/>
    </location>
</feature>
<dbReference type="CDD" id="cd04212">
    <property type="entry name" value="CuRO_UO_II"/>
    <property type="match status" value="1"/>
</dbReference>
<evidence type="ECO:0000256" key="15">
    <source>
        <dbReference type="SAM" id="MobiDB-lite"/>
    </source>
</evidence>
<dbReference type="GO" id="GO:0005886">
    <property type="term" value="C:plasma membrane"/>
    <property type="evidence" value="ECO:0007669"/>
    <property type="project" value="UniProtKB-SubCell"/>
</dbReference>
<dbReference type="Pfam" id="PF00116">
    <property type="entry name" value="COX2"/>
    <property type="match status" value="1"/>
</dbReference>
<keyword evidence="6 16" id="KW-0812">Transmembrane</keyword>
<feature type="compositionally biased region" description="Polar residues" evidence="15">
    <location>
        <begin position="339"/>
        <end position="349"/>
    </location>
</feature>
<evidence type="ECO:0000256" key="10">
    <source>
        <dbReference type="ARBA" id="ARBA00023002"/>
    </source>
</evidence>
<dbReference type="RefSeq" id="WP_141167611.1">
    <property type="nucleotide sequence ID" value="NZ_VHLH01000026.1"/>
</dbReference>
<evidence type="ECO:0000256" key="16">
    <source>
        <dbReference type="SAM" id="Phobius"/>
    </source>
</evidence>
<dbReference type="GO" id="GO:0016682">
    <property type="term" value="F:oxidoreductase activity, acting on diphenols and related substances as donors, oxygen as acceptor"/>
    <property type="evidence" value="ECO:0007669"/>
    <property type="project" value="InterPro"/>
</dbReference>
<dbReference type="PROSITE" id="PS50857">
    <property type="entry name" value="COX2_CUA"/>
    <property type="match status" value="1"/>
</dbReference>
<dbReference type="InterPro" id="IPR034227">
    <property type="entry name" value="CuRO_UO_II"/>
</dbReference>
<dbReference type="Gene3D" id="1.10.287.90">
    <property type="match status" value="1"/>
</dbReference>
<feature type="transmembrane region" description="Helical" evidence="16">
    <location>
        <begin position="84"/>
        <end position="106"/>
    </location>
</feature>
<keyword evidence="4" id="KW-1003">Cell membrane</keyword>
<dbReference type="InterPro" id="IPR036257">
    <property type="entry name" value="Cyt_c_oxidase_su2_TM_sf"/>
</dbReference>
<evidence type="ECO:0000256" key="3">
    <source>
        <dbReference type="ARBA" id="ARBA00022448"/>
    </source>
</evidence>
<dbReference type="GO" id="GO:0005507">
    <property type="term" value="F:copper ion binding"/>
    <property type="evidence" value="ECO:0007669"/>
    <property type="project" value="InterPro"/>
</dbReference>
<comment type="caution">
    <text evidence="19">The sequence shown here is derived from an EMBL/GenBank/DDBJ whole genome shotgun (WGS) entry which is preliminary data.</text>
</comment>
<evidence type="ECO:0000256" key="13">
    <source>
        <dbReference type="ARBA" id="ARBA00023288"/>
    </source>
</evidence>
<keyword evidence="20" id="KW-1185">Reference proteome</keyword>
<dbReference type="InterPro" id="IPR008972">
    <property type="entry name" value="Cupredoxin"/>
</dbReference>
<dbReference type="AlphaFoldDB" id="A0A506U0V0"/>
<evidence type="ECO:0000313" key="19">
    <source>
        <dbReference type="EMBL" id="TPW26831.1"/>
    </source>
</evidence>
<evidence type="ECO:0000256" key="11">
    <source>
        <dbReference type="ARBA" id="ARBA00023136"/>
    </source>
</evidence>
<evidence type="ECO:0000256" key="12">
    <source>
        <dbReference type="ARBA" id="ARBA00023139"/>
    </source>
</evidence>
<dbReference type="SUPFAM" id="SSF81464">
    <property type="entry name" value="Cytochrome c oxidase subunit II-like, transmembrane region"/>
    <property type="match status" value="1"/>
</dbReference>
<evidence type="ECO:0000256" key="9">
    <source>
        <dbReference type="ARBA" id="ARBA00022989"/>
    </source>
</evidence>
<dbReference type="PROSITE" id="PS51257">
    <property type="entry name" value="PROKAR_LIPOPROTEIN"/>
    <property type="match status" value="1"/>
</dbReference>
<keyword evidence="8" id="KW-0249">Electron transport</keyword>
<evidence type="ECO:0000313" key="20">
    <source>
        <dbReference type="Proteomes" id="UP000320314"/>
    </source>
</evidence>
<evidence type="ECO:0000256" key="4">
    <source>
        <dbReference type="ARBA" id="ARBA00022475"/>
    </source>
</evidence>
<dbReference type="NCBIfam" id="TIGR01433">
    <property type="entry name" value="CyoA"/>
    <property type="match status" value="1"/>
</dbReference>
<gene>
    <name evidence="19" type="primary">cyoA</name>
    <name evidence="19" type="ORF">FJU11_13575</name>
</gene>
<protein>
    <recommendedName>
        <fullName evidence="14">Ubiquinol oxidase polypeptide II</fullName>
    </recommendedName>
</protein>
<keyword evidence="9 16" id="KW-1133">Transmembrane helix</keyword>
<evidence type="ECO:0000256" key="2">
    <source>
        <dbReference type="ARBA" id="ARBA00007866"/>
    </source>
</evidence>
<dbReference type="InterPro" id="IPR010514">
    <property type="entry name" value="COX_ARM"/>
</dbReference>
<keyword evidence="12" id="KW-0564">Palmitate</keyword>
<keyword evidence="11 16" id="KW-0472">Membrane</keyword>
<organism evidence="19 20">
    <name type="scientific">Pararhizobium mangrovi</name>
    <dbReference type="NCBI Taxonomy" id="2590452"/>
    <lineage>
        <taxon>Bacteria</taxon>
        <taxon>Pseudomonadati</taxon>
        <taxon>Pseudomonadota</taxon>
        <taxon>Alphaproteobacteria</taxon>
        <taxon>Hyphomicrobiales</taxon>
        <taxon>Rhizobiaceae</taxon>
        <taxon>Rhizobium/Agrobacterium group</taxon>
        <taxon>Pararhizobium</taxon>
    </lineage>
</organism>
<proteinExistence type="inferred from homology"/>
<dbReference type="GO" id="GO:0004129">
    <property type="term" value="F:cytochrome-c oxidase activity"/>
    <property type="evidence" value="ECO:0007669"/>
    <property type="project" value="InterPro"/>
</dbReference>
<feature type="compositionally biased region" description="Basic and acidic residues" evidence="15">
    <location>
        <begin position="301"/>
        <end position="313"/>
    </location>
</feature>
<accession>A0A506U0V0</accession>
<evidence type="ECO:0000256" key="7">
    <source>
        <dbReference type="ARBA" id="ARBA00022729"/>
    </source>
</evidence>
<dbReference type="EMBL" id="VHLH01000026">
    <property type="protein sequence ID" value="TPW26831.1"/>
    <property type="molecule type" value="Genomic_DNA"/>
</dbReference>
<dbReference type="Pfam" id="PF06481">
    <property type="entry name" value="COX_ARM"/>
    <property type="match status" value="1"/>
</dbReference>
<keyword evidence="7" id="KW-0732">Signal</keyword>
<feature type="domain" description="Cytochrome oxidase subunit II copper A binding" evidence="17">
    <location>
        <begin position="129"/>
        <end position="241"/>
    </location>
</feature>
<evidence type="ECO:0000256" key="6">
    <source>
        <dbReference type="ARBA" id="ARBA00022692"/>
    </source>
</evidence>
<feature type="transmembrane region" description="Helical" evidence="16">
    <location>
        <begin position="39"/>
        <end position="63"/>
    </location>
</feature>
<dbReference type="InterPro" id="IPR011759">
    <property type="entry name" value="Cyt_c_oxidase_su2_TM_dom"/>
</dbReference>
<sequence>MKKTLRAGLPLLGILLGLSGCGMVVLDPAGYVAAQQRDLLVISVVLMLLIILPVMAATAYFAWKYRHDNLEADYQPDWHHSTQLEVLIWSAPLLIIIALGAITWIGTHTLDPYRELTRIEHGKVIPQDTKGLNVEVVSLNWKWLFIYPDLGIATVNELAAPVDTPIDFDLTSSDIMNSFYIPALAGQIYTMAGMKTQLHAVINKTGTYKGFSANYSGAGFSGMNFAFHGMKEDAFKEWVRKVQAKGDRLSRKAYLSLRQPSEDVPVKYYSGVDKNLFHDIVNRCVEQSKVCMNAMKPGEAGPKETELGNDRESVGANHANGNPARRNEPSANEPEGSKSRSQSAVPNTLKQEKRDEGGSPGAHATREGDNGDGAGNASGSGANTNGGGAENGGTKEPAPTD</sequence>
<dbReference type="OrthoDB" id="9783445at2"/>
<reference evidence="19 20" key="1">
    <citation type="submission" date="2019-06" db="EMBL/GenBank/DDBJ databases">
        <authorList>
            <person name="Li M."/>
        </authorList>
    </citation>
    <scope>NUCLEOTIDE SEQUENCE [LARGE SCALE GENOMIC DNA]</scope>
    <source>
        <strain evidence="19 20">BGMRC6574</strain>
    </source>
</reference>
<comment type="similarity">
    <text evidence="2">Belongs to the cytochrome c oxidase subunit 2 family.</text>
</comment>
<dbReference type="Proteomes" id="UP000320314">
    <property type="component" value="Unassembled WGS sequence"/>
</dbReference>
<keyword evidence="5" id="KW-0679">Respiratory chain</keyword>
<keyword evidence="3" id="KW-0813">Transport</keyword>
<dbReference type="SUPFAM" id="SSF49503">
    <property type="entry name" value="Cupredoxins"/>
    <property type="match status" value="1"/>
</dbReference>
<evidence type="ECO:0000259" key="17">
    <source>
        <dbReference type="PROSITE" id="PS50857"/>
    </source>
</evidence>
<comment type="subcellular location">
    <subcellularLocation>
        <location evidence="1">Cell membrane</location>
        <topology evidence="1">Multi-pass membrane protein</topology>
    </subcellularLocation>
</comment>
<evidence type="ECO:0000256" key="5">
    <source>
        <dbReference type="ARBA" id="ARBA00022660"/>
    </source>
</evidence>
<dbReference type="Gene3D" id="2.60.40.420">
    <property type="entry name" value="Cupredoxins - blue copper proteins"/>
    <property type="match status" value="1"/>
</dbReference>